<feature type="non-terminal residue" evidence="1">
    <location>
        <position position="106"/>
    </location>
</feature>
<dbReference type="InterPro" id="IPR036397">
    <property type="entry name" value="RNaseH_sf"/>
</dbReference>
<name>A0A1A8MTD2_9TELE</name>
<reference evidence="1" key="2">
    <citation type="submission" date="2016-06" db="EMBL/GenBank/DDBJ databases">
        <title>The genome of a short-lived fish provides insights into sex chromosome evolution and the genetic control of aging.</title>
        <authorList>
            <person name="Reichwald K."/>
            <person name="Felder M."/>
            <person name="Petzold A."/>
            <person name="Koch P."/>
            <person name="Groth M."/>
            <person name="Platzer M."/>
        </authorList>
    </citation>
    <scope>NUCLEOTIDE SEQUENCE</scope>
    <source>
        <tissue evidence="1">Brain</tissue>
    </source>
</reference>
<dbReference type="AlphaFoldDB" id="A0A1A8MTD2"/>
<gene>
    <name evidence="1" type="primary">Nfu_g_1_025045</name>
</gene>
<feature type="non-terminal residue" evidence="1">
    <location>
        <position position="1"/>
    </location>
</feature>
<organism evidence="1">
    <name type="scientific">Nothobranchius pienaari</name>
    <dbReference type="NCBI Taxonomy" id="704102"/>
    <lineage>
        <taxon>Eukaryota</taxon>
        <taxon>Metazoa</taxon>
        <taxon>Chordata</taxon>
        <taxon>Craniata</taxon>
        <taxon>Vertebrata</taxon>
        <taxon>Euteleostomi</taxon>
        <taxon>Actinopterygii</taxon>
        <taxon>Neopterygii</taxon>
        <taxon>Teleostei</taxon>
        <taxon>Neoteleostei</taxon>
        <taxon>Acanthomorphata</taxon>
        <taxon>Ovalentaria</taxon>
        <taxon>Atherinomorphae</taxon>
        <taxon>Cyprinodontiformes</taxon>
        <taxon>Nothobranchiidae</taxon>
        <taxon>Nothobranchius</taxon>
    </lineage>
</organism>
<dbReference type="EMBL" id="HAEF01018949">
    <property type="protein sequence ID" value="SBR60108.1"/>
    <property type="molecule type" value="Transcribed_RNA"/>
</dbReference>
<evidence type="ECO:0000313" key="1">
    <source>
        <dbReference type="EMBL" id="SBR60108.1"/>
    </source>
</evidence>
<dbReference type="GO" id="GO:0003676">
    <property type="term" value="F:nucleic acid binding"/>
    <property type="evidence" value="ECO:0007669"/>
    <property type="project" value="InterPro"/>
</dbReference>
<reference evidence="1" key="1">
    <citation type="submission" date="2016-05" db="EMBL/GenBank/DDBJ databases">
        <authorList>
            <person name="Lavstsen T."/>
            <person name="Jespersen J.S."/>
        </authorList>
    </citation>
    <scope>NUCLEOTIDE SEQUENCE</scope>
    <source>
        <tissue evidence="1">Brain</tissue>
    </source>
</reference>
<accession>A0A1A8MTD2</accession>
<dbReference type="Gene3D" id="3.30.420.10">
    <property type="entry name" value="Ribonuclease H-like superfamily/Ribonuclease H"/>
    <property type="match status" value="1"/>
</dbReference>
<proteinExistence type="predicted"/>
<protein>
    <submittedName>
        <fullName evidence="1">Uncharacterized protein</fullName>
    </submittedName>
</protein>
<sequence>RKLVPLITRTTVKHSGGGGSIMLWGCFSVTGTGRLFRIEGKMTAAINRDILDENLLQALLTSDWDDGSPFSRTTTVSAQPIIVGVAIEQLGECPQVVQPEHRPEPH</sequence>